<dbReference type="EMBL" id="GBRH01245333">
    <property type="protein sequence ID" value="JAD52562.1"/>
    <property type="molecule type" value="Transcribed_RNA"/>
</dbReference>
<proteinExistence type="predicted"/>
<reference evidence="1" key="1">
    <citation type="submission" date="2014-09" db="EMBL/GenBank/DDBJ databases">
        <authorList>
            <person name="Magalhaes I.L.F."/>
            <person name="Oliveira U."/>
            <person name="Santos F.R."/>
            <person name="Vidigal T.H.D.A."/>
            <person name="Brescovit A.D."/>
            <person name="Santos A.J."/>
        </authorList>
    </citation>
    <scope>NUCLEOTIDE SEQUENCE</scope>
    <source>
        <tissue evidence="1">Shoot tissue taken approximately 20 cm above the soil surface</tissue>
    </source>
</reference>
<evidence type="ECO:0000313" key="1">
    <source>
        <dbReference type="EMBL" id="JAD52562.1"/>
    </source>
</evidence>
<protein>
    <submittedName>
        <fullName evidence="1">Uncharacterized protein</fullName>
    </submittedName>
</protein>
<organism evidence="1">
    <name type="scientific">Arundo donax</name>
    <name type="common">Giant reed</name>
    <name type="synonym">Donax arundinaceus</name>
    <dbReference type="NCBI Taxonomy" id="35708"/>
    <lineage>
        <taxon>Eukaryota</taxon>
        <taxon>Viridiplantae</taxon>
        <taxon>Streptophyta</taxon>
        <taxon>Embryophyta</taxon>
        <taxon>Tracheophyta</taxon>
        <taxon>Spermatophyta</taxon>
        <taxon>Magnoliopsida</taxon>
        <taxon>Liliopsida</taxon>
        <taxon>Poales</taxon>
        <taxon>Poaceae</taxon>
        <taxon>PACMAD clade</taxon>
        <taxon>Arundinoideae</taxon>
        <taxon>Arundineae</taxon>
        <taxon>Arundo</taxon>
    </lineage>
</organism>
<reference evidence="1" key="2">
    <citation type="journal article" date="2015" name="Data Brief">
        <title>Shoot transcriptome of the giant reed, Arundo donax.</title>
        <authorList>
            <person name="Barrero R.A."/>
            <person name="Guerrero F.D."/>
            <person name="Moolhuijzen P."/>
            <person name="Goolsby J.A."/>
            <person name="Tidwell J."/>
            <person name="Bellgard S.E."/>
            <person name="Bellgard M.I."/>
        </authorList>
    </citation>
    <scope>NUCLEOTIDE SEQUENCE</scope>
    <source>
        <tissue evidence="1">Shoot tissue taken approximately 20 cm above the soil surface</tissue>
    </source>
</reference>
<dbReference type="AlphaFoldDB" id="A0A0A9AZS1"/>
<name>A0A0A9AZS1_ARUDO</name>
<accession>A0A0A9AZS1</accession>
<sequence>MRQYFYFLCIEEVKENSTPGKLINIICTYLSAAIQNLHGRCR</sequence>